<accession>A0A645C2U4</accession>
<gene>
    <name evidence="2" type="ORF">SDC9_118503</name>
</gene>
<organism evidence="2">
    <name type="scientific">bioreactor metagenome</name>
    <dbReference type="NCBI Taxonomy" id="1076179"/>
    <lineage>
        <taxon>unclassified sequences</taxon>
        <taxon>metagenomes</taxon>
        <taxon>ecological metagenomes</taxon>
    </lineage>
</organism>
<feature type="region of interest" description="Disordered" evidence="1">
    <location>
        <begin position="156"/>
        <end position="202"/>
    </location>
</feature>
<feature type="compositionally biased region" description="Low complexity" evidence="1">
    <location>
        <begin position="183"/>
        <end position="195"/>
    </location>
</feature>
<evidence type="ECO:0000313" key="2">
    <source>
        <dbReference type="EMBL" id="MPM71537.1"/>
    </source>
</evidence>
<dbReference type="EMBL" id="VSSQ01024175">
    <property type="protein sequence ID" value="MPM71537.1"/>
    <property type="molecule type" value="Genomic_DNA"/>
</dbReference>
<dbReference type="AlphaFoldDB" id="A0A645C2U4"/>
<sequence>MAGRGDPEPRHGEQEEPLVLLQYLVGVAVPRHPVCDRAEQVRLAGDPPGLLLHLADRRLGRGLVAVDAASGGDPPGRPGEARIAVVDQQHLGLLLPRADDDDAGRPPELPRPQVRLDRDAGAFVEVGLVRGTHALQRNRPAATSWSALAAPGVPYSAPAAPAASCSVPVPRRPGRPQPRPRVRTSATSSARAVAAGRLTRAR</sequence>
<comment type="caution">
    <text evidence="2">The sequence shown here is derived from an EMBL/GenBank/DDBJ whole genome shotgun (WGS) entry which is preliminary data.</text>
</comment>
<name>A0A645C2U4_9ZZZZ</name>
<feature type="compositionally biased region" description="Low complexity" evidence="1">
    <location>
        <begin position="156"/>
        <end position="169"/>
    </location>
</feature>
<proteinExistence type="predicted"/>
<evidence type="ECO:0000256" key="1">
    <source>
        <dbReference type="SAM" id="MobiDB-lite"/>
    </source>
</evidence>
<feature type="compositionally biased region" description="Basic residues" evidence="1">
    <location>
        <begin position="172"/>
        <end position="182"/>
    </location>
</feature>
<reference evidence="2" key="1">
    <citation type="submission" date="2019-08" db="EMBL/GenBank/DDBJ databases">
        <authorList>
            <person name="Kucharzyk K."/>
            <person name="Murdoch R.W."/>
            <person name="Higgins S."/>
            <person name="Loffler F."/>
        </authorList>
    </citation>
    <scope>NUCLEOTIDE SEQUENCE</scope>
</reference>
<protein>
    <submittedName>
        <fullName evidence="2">Uncharacterized protein</fullName>
    </submittedName>
</protein>